<accession>A0ABR4FI62</accession>
<keyword evidence="3" id="KW-1185">Reference proteome</keyword>
<evidence type="ECO:0000313" key="2">
    <source>
        <dbReference type="EMBL" id="KAL2782928.1"/>
    </source>
</evidence>
<evidence type="ECO:0008006" key="4">
    <source>
        <dbReference type="Google" id="ProtNLM"/>
    </source>
</evidence>
<comment type="caution">
    <text evidence="2">The sequence shown here is derived from an EMBL/GenBank/DDBJ whole genome shotgun (WGS) entry which is preliminary data.</text>
</comment>
<proteinExistence type="predicted"/>
<protein>
    <recommendedName>
        <fullName evidence="4">AA1-like domain-containing protein</fullName>
    </recommendedName>
</protein>
<reference evidence="2 3" key="1">
    <citation type="submission" date="2024-07" db="EMBL/GenBank/DDBJ databases">
        <title>Section-level genome sequencing and comparative genomics of Aspergillus sections Usti and Cavernicolus.</title>
        <authorList>
            <consortium name="Lawrence Berkeley National Laboratory"/>
            <person name="Nybo J.L."/>
            <person name="Vesth T.C."/>
            <person name="Theobald S."/>
            <person name="Frisvad J.C."/>
            <person name="Larsen T.O."/>
            <person name="Kjaerboelling I."/>
            <person name="Rothschild-Mancinelli K."/>
            <person name="Lyhne E.K."/>
            <person name="Kogle M.E."/>
            <person name="Barry K."/>
            <person name="Clum A."/>
            <person name="Na H."/>
            <person name="Ledsgaard L."/>
            <person name="Lin J."/>
            <person name="Lipzen A."/>
            <person name="Kuo A."/>
            <person name="Riley R."/>
            <person name="Mondo S."/>
            <person name="Labutti K."/>
            <person name="Haridas S."/>
            <person name="Pangalinan J."/>
            <person name="Salamov A.A."/>
            <person name="Simmons B.A."/>
            <person name="Magnuson J.K."/>
            <person name="Chen J."/>
            <person name="Drula E."/>
            <person name="Henrissat B."/>
            <person name="Wiebenga A."/>
            <person name="Lubbers R.J."/>
            <person name="Gomes A.C."/>
            <person name="Makela M.R."/>
            <person name="Stajich J."/>
            <person name="Grigoriev I.V."/>
            <person name="Mortensen U.H."/>
            <person name="De Vries R.P."/>
            <person name="Baker S.E."/>
            <person name="Andersen M.R."/>
        </authorList>
    </citation>
    <scope>NUCLEOTIDE SEQUENCE [LARGE SCALE GENOMIC DNA]</scope>
    <source>
        <strain evidence="2 3">CBS 209.92</strain>
    </source>
</reference>
<evidence type="ECO:0000256" key="1">
    <source>
        <dbReference type="SAM" id="SignalP"/>
    </source>
</evidence>
<dbReference type="EMBL" id="JBFTWV010000296">
    <property type="protein sequence ID" value="KAL2782928.1"/>
    <property type="molecule type" value="Genomic_DNA"/>
</dbReference>
<evidence type="ECO:0000313" key="3">
    <source>
        <dbReference type="Proteomes" id="UP001610563"/>
    </source>
</evidence>
<name>A0ABR4FI62_9EURO</name>
<feature type="chain" id="PRO_5045951122" description="AA1-like domain-containing protein" evidence="1">
    <location>
        <begin position="18"/>
        <end position="147"/>
    </location>
</feature>
<organism evidence="2 3">
    <name type="scientific">Aspergillus keveii</name>
    <dbReference type="NCBI Taxonomy" id="714993"/>
    <lineage>
        <taxon>Eukaryota</taxon>
        <taxon>Fungi</taxon>
        <taxon>Dikarya</taxon>
        <taxon>Ascomycota</taxon>
        <taxon>Pezizomycotina</taxon>
        <taxon>Eurotiomycetes</taxon>
        <taxon>Eurotiomycetidae</taxon>
        <taxon>Eurotiales</taxon>
        <taxon>Aspergillaceae</taxon>
        <taxon>Aspergillus</taxon>
        <taxon>Aspergillus subgen. Nidulantes</taxon>
    </lineage>
</organism>
<keyword evidence="1" id="KW-0732">Signal</keyword>
<gene>
    <name evidence="2" type="ORF">BJX66DRAFT_319489</name>
</gene>
<dbReference type="Proteomes" id="UP001610563">
    <property type="component" value="Unassembled WGS sequence"/>
</dbReference>
<feature type="signal peptide" evidence="1">
    <location>
        <begin position="1"/>
        <end position="17"/>
    </location>
</feature>
<sequence length="147" mass="15370">MKLTACSLLLAASSALAAPALTLTARGGALTLTDFTARASAQSRTSAISFTLEDAANYPDDTPTDCQLIWGPNGGLPNENACGNDQYLVRFANGQPSISGFTLEFERVSGPVAQQGSVTVEESDEYTCAYSQGVETCTHSVPIFVPV</sequence>